<evidence type="ECO:0000313" key="2">
    <source>
        <dbReference type="EMBL" id="CAB4124877.1"/>
    </source>
</evidence>
<dbReference type="EMBL" id="LR796179">
    <property type="protein sequence ID" value="CAB4124877.1"/>
    <property type="molecule type" value="Genomic_DNA"/>
</dbReference>
<protein>
    <submittedName>
        <fullName evidence="2">Uncharacterized protein</fullName>
    </submittedName>
</protein>
<organism evidence="2">
    <name type="scientific">uncultured Caudovirales phage</name>
    <dbReference type="NCBI Taxonomy" id="2100421"/>
    <lineage>
        <taxon>Viruses</taxon>
        <taxon>Duplodnaviria</taxon>
        <taxon>Heunggongvirae</taxon>
        <taxon>Uroviricota</taxon>
        <taxon>Caudoviricetes</taxon>
        <taxon>Peduoviridae</taxon>
        <taxon>Maltschvirus</taxon>
        <taxon>Maltschvirus maltsch</taxon>
    </lineage>
</organism>
<gene>
    <name evidence="2" type="ORF">UFOVP65_38</name>
</gene>
<sequence length="92" mass="10920">MEQEKKSFFVVHWFKVFIAVAITTVIGFYLYQNYMLHSCIADADKATLSQWQEECSRLKRGKNCDMNAMETALIDVNRTRDINFCFRLYSFK</sequence>
<keyword evidence="1" id="KW-0472">Membrane</keyword>
<evidence type="ECO:0000256" key="1">
    <source>
        <dbReference type="SAM" id="Phobius"/>
    </source>
</evidence>
<feature type="transmembrane region" description="Helical" evidence="1">
    <location>
        <begin position="12"/>
        <end position="31"/>
    </location>
</feature>
<accession>A0A6J5KV87</accession>
<keyword evidence="1" id="KW-1133">Transmembrane helix</keyword>
<proteinExistence type="predicted"/>
<name>A0A6J5KV87_9CAUD</name>
<reference evidence="2" key="1">
    <citation type="submission" date="2020-04" db="EMBL/GenBank/DDBJ databases">
        <authorList>
            <person name="Chiriac C."/>
            <person name="Salcher M."/>
            <person name="Ghai R."/>
            <person name="Kavagutti S V."/>
        </authorList>
    </citation>
    <scope>NUCLEOTIDE SEQUENCE</scope>
</reference>
<keyword evidence="1" id="KW-0812">Transmembrane</keyword>